<dbReference type="EC" id="1.-.-.-" evidence="6"/>
<reference evidence="6" key="1">
    <citation type="submission" date="2024-05" db="EMBL/GenBank/DDBJ databases">
        <title>Herbiconiux sp. A18JL235.</title>
        <authorList>
            <person name="Zhang G."/>
        </authorList>
    </citation>
    <scope>NUCLEOTIDE SEQUENCE</scope>
    <source>
        <strain evidence="6">A18JL235</strain>
    </source>
</reference>
<dbReference type="PRINTS" id="PR00081">
    <property type="entry name" value="GDHRDH"/>
</dbReference>
<feature type="transmembrane region" description="Helical" evidence="5">
    <location>
        <begin position="75"/>
        <end position="99"/>
    </location>
</feature>
<evidence type="ECO:0000256" key="1">
    <source>
        <dbReference type="ARBA" id="ARBA00006484"/>
    </source>
</evidence>
<dbReference type="CDD" id="cd05233">
    <property type="entry name" value="SDR_c"/>
    <property type="match status" value="1"/>
</dbReference>
<evidence type="ECO:0000256" key="5">
    <source>
        <dbReference type="SAM" id="Phobius"/>
    </source>
</evidence>
<gene>
    <name evidence="6" type="ORF">ABFY20_03470</name>
</gene>
<dbReference type="PRINTS" id="PR00080">
    <property type="entry name" value="SDRFAMILY"/>
</dbReference>
<protein>
    <submittedName>
        <fullName evidence="6">SDR family oxidoreductase</fullName>
        <ecNumber evidence="6">1.-.-.-</ecNumber>
    </submittedName>
</protein>
<feature type="transmembrane region" description="Helical" evidence="5">
    <location>
        <begin position="111"/>
        <end position="128"/>
    </location>
</feature>
<dbReference type="Gene3D" id="3.40.50.720">
    <property type="entry name" value="NAD(P)-binding Rossmann-like Domain"/>
    <property type="match status" value="1"/>
</dbReference>
<dbReference type="InterPro" id="IPR036291">
    <property type="entry name" value="NAD(P)-bd_dom_sf"/>
</dbReference>
<dbReference type="InterPro" id="IPR002347">
    <property type="entry name" value="SDR_fam"/>
</dbReference>
<comment type="similarity">
    <text evidence="1 3">Belongs to the short-chain dehydrogenases/reductases (SDR) family.</text>
</comment>
<dbReference type="GO" id="GO:0016491">
    <property type="term" value="F:oxidoreductase activity"/>
    <property type="evidence" value="ECO:0007669"/>
    <property type="project" value="UniProtKB-KW"/>
</dbReference>
<dbReference type="SUPFAM" id="SSF51735">
    <property type="entry name" value="NAD(P)-binding Rossmann-fold domains"/>
    <property type="match status" value="1"/>
</dbReference>
<organism evidence="6">
    <name type="scientific">Herbiconiux sp. A18JL235</name>
    <dbReference type="NCBI Taxonomy" id="3152363"/>
    <lineage>
        <taxon>Bacteria</taxon>
        <taxon>Bacillati</taxon>
        <taxon>Actinomycetota</taxon>
        <taxon>Actinomycetes</taxon>
        <taxon>Micrococcales</taxon>
        <taxon>Microbacteriaceae</taxon>
        <taxon>Herbiconiux</taxon>
    </lineage>
</organism>
<keyword evidence="2 6" id="KW-0560">Oxidoreductase</keyword>
<dbReference type="EMBL" id="CP162511">
    <property type="protein sequence ID" value="XDI06167.1"/>
    <property type="molecule type" value="Genomic_DNA"/>
</dbReference>
<accession>A0AB39BJM1</accession>
<feature type="region of interest" description="Disordered" evidence="4">
    <location>
        <begin position="194"/>
        <end position="218"/>
    </location>
</feature>
<feature type="compositionally biased region" description="Polar residues" evidence="4">
    <location>
        <begin position="206"/>
        <end position="215"/>
    </location>
</feature>
<proteinExistence type="inferred from homology"/>
<evidence type="ECO:0000256" key="2">
    <source>
        <dbReference type="ARBA" id="ARBA00023002"/>
    </source>
</evidence>
<feature type="transmembrane region" description="Helical" evidence="5">
    <location>
        <begin position="12"/>
        <end position="34"/>
    </location>
</feature>
<name>A0AB39BJM1_9MICO</name>
<keyword evidence="5" id="KW-1133">Transmembrane helix</keyword>
<keyword evidence="5" id="KW-0472">Membrane</keyword>
<dbReference type="RefSeq" id="WP_368498556.1">
    <property type="nucleotide sequence ID" value="NZ_CP162511.1"/>
</dbReference>
<dbReference type="PANTHER" id="PTHR44196">
    <property type="entry name" value="DEHYDROGENASE/REDUCTASE SDR FAMILY MEMBER 7B"/>
    <property type="match status" value="1"/>
</dbReference>
<keyword evidence="5" id="KW-0812">Transmembrane</keyword>
<evidence type="ECO:0000313" key="6">
    <source>
        <dbReference type="EMBL" id="XDI06167.1"/>
    </source>
</evidence>
<evidence type="ECO:0000256" key="3">
    <source>
        <dbReference type="RuleBase" id="RU000363"/>
    </source>
</evidence>
<sequence>MSHEVASLETLSGMRAVVVGGASGMGLALARALVGRDARVMIGDIETGALDAAAAEIGVGAAVVDVSNRSSTAHFAGLAAAELGGVDLVITTAGVAMLGSLSDTERSDWDWLISVNLFGTINIVDFFVPHLRRTTGRLLITGSVAGVVPEAGMGAYAATKAAVGAYAEVLTEELAVDGIAVTLFLPGPVATRLGSSDRNRRGRPVTSRQETTSPDISDRRWISADDAAANALQALASGVALTTTHPEWREQVVSRHRRIEKSFD</sequence>
<evidence type="ECO:0000256" key="4">
    <source>
        <dbReference type="SAM" id="MobiDB-lite"/>
    </source>
</evidence>
<dbReference type="PANTHER" id="PTHR44196:SF1">
    <property type="entry name" value="DEHYDROGENASE_REDUCTASE SDR FAMILY MEMBER 7B"/>
    <property type="match status" value="1"/>
</dbReference>
<dbReference type="AlphaFoldDB" id="A0AB39BJM1"/>
<dbReference type="Pfam" id="PF00106">
    <property type="entry name" value="adh_short"/>
    <property type="match status" value="1"/>
</dbReference>
<dbReference type="GO" id="GO:0016020">
    <property type="term" value="C:membrane"/>
    <property type="evidence" value="ECO:0007669"/>
    <property type="project" value="TreeGrafter"/>
</dbReference>